<sequence length="111" mass="12884">MYDKFIANTKLQDWTTNVDKWSSNTQHTLSNKRETRDRLPIKEEARYLKPPVSRSPQNLLANNVDVKNEFDMEITSDGQVITNDYLPKQHPETLYSSLPGKKTKNQLCSQT</sequence>
<protein>
    <submittedName>
        <fullName evidence="2">Uncharacterized protein</fullName>
    </submittedName>
</protein>
<evidence type="ECO:0000313" key="3">
    <source>
        <dbReference type="Proteomes" id="UP000837857"/>
    </source>
</evidence>
<keyword evidence="3" id="KW-1185">Reference proteome</keyword>
<evidence type="ECO:0000313" key="2">
    <source>
        <dbReference type="EMBL" id="CAH2050228.1"/>
    </source>
</evidence>
<dbReference type="EMBL" id="OW152814">
    <property type="protein sequence ID" value="CAH2050228.1"/>
    <property type="molecule type" value="Genomic_DNA"/>
</dbReference>
<feature type="non-terminal residue" evidence="2">
    <location>
        <position position="111"/>
    </location>
</feature>
<organism evidence="2 3">
    <name type="scientific">Iphiclides podalirius</name>
    <name type="common">scarce swallowtail</name>
    <dbReference type="NCBI Taxonomy" id="110791"/>
    <lineage>
        <taxon>Eukaryota</taxon>
        <taxon>Metazoa</taxon>
        <taxon>Ecdysozoa</taxon>
        <taxon>Arthropoda</taxon>
        <taxon>Hexapoda</taxon>
        <taxon>Insecta</taxon>
        <taxon>Pterygota</taxon>
        <taxon>Neoptera</taxon>
        <taxon>Endopterygota</taxon>
        <taxon>Lepidoptera</taxon>
        <taxon>Glossata</taxon>
        <taxon>Ditrysia</taxon>
        <taxon>Papilionoidea</taxon>
        <taxon>Papilionidae</taxon>
        <taxon>Papilioninae</taxon>
        <taxon>Iphiclides</taxon>
    </lineage>
</organism>
<feature type="region of interest" description="Disordered" evidence="1">
    <location>
        <begin position="90"/>
        <end position="111"/>
    </location>
</feature>
<evidence type="ECO:0000256" key="1">
    <source>
        <dbReference type="SAM" id="MobiDB-lite"/>
    </source>
</evidence>
<gene>
    <name evidence="2" type="ORF">IPOD504_LOCUS7318</name>
</gene>
<proteinExistence type="predicted"/>
<accession>A0ABN8I7W2</accession>
<name>A0ABN8I7W2_9NEOP</name>
<dbReference type="Proteomes" id="UP000837857">
    <property type="component" value="Chromosome 2"/>
</dbReference>
<reference evidence="2" key="1">
    <citation type="submission" date="2022-03" db="EMBL/GenBank/DDBJ databases">
        <authorList>
            <person name="Martin H S."/>
        </authorList>
    </citation>
    <scope>NUCLEOTIDE SEQUENCE</scope>
</reference>